<keyword evidence="3" id="KW-1185">Reference proteome</keyword>
<gene>
    <name evidence="2" type="ORF">CRG98_012902</name>
</gene>
<comment type="caution">
    <text evidence="2">The sequence shown here is derived from an EMBL/GenBank/DDBJ whole genome shotgun (WGS) entry which is preliminary data.</text>
</comment>
<evidence type="ECO:0000313" key="3">
    <source>
        <dbReference type="Proteomes" id="UP000233551"/>
    </source>
</evidence>
<feature type="region of interest" description="Disordered" evidence="1">
    <location>
        <begin position="1"/>
        <end position="71"/>
    </location>
</feature>
<evidence type="ECO:0000313" key="2">
    <source>
        <dbReference type="EMBL" id="PKI66707.1"/>
    </source>
</evidence>
<protein>
    <submittedName>
        <fullName evidence="2">Uncharacterized protein</fullName>
    </submittedName>
</protein>
<dbReference type="AlphaFoldDB" id="A0A2I0KDV6"/>
<reference evidence="2 3" key="1">
    <citation type="submission" date="2017-11" db="EMBL/GenBank/DDBJ databases">
        <title>De-novo sequencing of pomegranate (Punica granatum L.) genome.</title>
        <authorList>
            <person name="Akparov Z."/>
            <person name="Amiraslanov A."/>
            <person name="Hajiyeva S."/>
            <person name="Abbasov M."/>
            <person name="Kaur K."/>
            <person name="Hamwieh A."/>
            <person name="Solovyev V."/>
            <person name="Salamov A."/>
            <person name="Braich B."/>
            <person name="Kosarev P."/>
            <person name="Mahmoud A."/>
            <person name="Hajiyev E."/>
            <person name="Babayeva S."/>
            <person name="Izzatullayeva V."/>
            <person name="Mammadov A."/>
            <person name="Mammadov A."/>
            <person name="Sharifova S."/>
            <person name="Ojaghi J."/>
            <person name="Eynullazada K."/>
            <person name="Bayramov B."/>
            <person name="Abdulazimova A."/>
            <person name="Shahmuradov I."/>
        </authorList>
    </citation>
    <scope>NUCLEOTIDE SEQUENCE [LARGE SCALE GENOMIC DNA]</scope>
    <source>
        <strain evidence="3">cv. AG2017</strain>
        <tissue evidence="2">Leaf</tissue>
    </source>
</reference>
<sequence length="114" mass="12566">MATASLEPTWSIHGFTSSSRDAATPLKAKRTLTDWASSARRSPISRRVSRPSGDGGPIPVRRSNGGPPGRRANAWIKAGHWRPCMRLKSITWTQSWPSKASRMAWLAVKCANLR</sequence>
<proteinExistence type="predicted"/>
<dbReference type="EMBL" id="PGOL01000658">
    <property type="protein sequence ID" value="PKI66707.1"/>
    <property type="molecule type" value="Genomic_DNA"/>
</dbReference>
<organism evidence="2 3">
    <name type="scientific">Punica granatum</name>
    <name type="common">Pomegranate</name>
    <dbReference type="NCBI Taxonomy" id="22663"/>
    <lineage>
        <taxon>Eukaryota</taxon>
        <taxon>Viridiplantae</taxon>
        <taxon>Streptophyta</taxon>
        <taxon>Embryophyta</taxon>
        <taxon>Tracheophyta</taxon>
        <taxon>Spermatophyta</taxon>
        <taxon>Magnoliopsida</taxon>
        <taxon>eudicotyledons</taxon>
        <taxon>Gunneridae</taxon>
        <taxon>Pentapetalae</taxon>
        <taxon>rosids</taxon>
        <taxon>malvids</taxon>
        <taxon>Myrtales</taxon>
        <taxon>Lythraceae</taxon>
        <taxon>Punica</taxon>
    </lineage>
</organism>
<evidence type="ECO:0000256" key="1">
    <source>
        <dbReference type="SAM" id="MobiDB-lite"/>
    </source>
</evidence>
<name>A0A2I0KDV6_PUNGR</name>
<accession>A0A2I0KDV6</accession>
<dbReference type="Proteomes" id="UP000233551">
    <property type="component" value="Unassembled WGS sequence"/>
</dbReference>